<dbReference type="PANTHER" id="PTHR43787:SF11">
    <property type="entry name" value="UPF0026 PROTEIN SLR1464"/>
    <property type="match status" value="1"/>
</dbReference>
<dbReference type="Gene3D" id="3.20.20.70">
    <property type="entry name" value="Aldolase class I"/>
    <property type="match status" value="1"/>
</dbReference>
<evidence type="ECO:0000313" key="8">
    <source>
        <dbReference type="EMBL" id="ABQ27618.1"/>
    </source>
</evidence>
<dbReference type="Proteomes" id="UP000006695">
    <property type="component" value="Chromosome"/>
</dbReference>
<dbReference type="InterPro" id="IPR040084">
    <property type="entry name" value="GTPase_Obg"/>
</dbReference>
<dbReference type="RefSeq" id="WP_011940279.1">
    <property type="nucleotide sequence ID" value="NC_009483.1"/>
</dbReference>
<keyword evidence="5" id="KW-0408">Iron</keyword>
<dbReference type="Pfam" id="PF04055">
    <property type="entry name" value="Radical_SAM"/>
    <property type="match status" value="1"/>
</dbReference>
<dbReference type="InterPro" id="IPR013785">
    <property type="entry name" value="Aldolase_TIM"/>
</dbReference>
<evidence type="ECO:0000256" key="3">
    <source>
        <dbReference type="ARBA" id="ARBA00022691"/>
    </source>
</evidence>
<dbReference type="CDD" id="cd01335">
    <property type="entry name" value="Radical_SAM"/>
    <property type="match status" value="1"/>
</dbReference>
<dbReference type="GO" id="GO:0003824">
    <property type="term" value="F:catalytic activity"/>
    <property type="evidence" value="ECO:0007669"/>
    <property type="project" value="InterPro"/>
</dbReference>
<proteinExistence type="predicted"/>
<dbReference type="AlphaFoldDB" id="A5G750"/>
<dbReference type="SMART" id="SM00729">
    <property type="entry name" value="Elp3"/>
    <property type="match status" value="1"/>
</dbReference>
<organism evidence="8 9">
    <name type="scientific">Geotalea uraniireducens (strain Rf4)</name>
    <name type="common">Geobacter uraniireducens</name>
    <dbReference type="NCBI Taxonomy" id="351605"/>
    <lineage>
        <taxon>Bacteria</taxon>
        <taxon>Pseudomonadati</taxon>
        <taxon>Thermodesulfobacteriota</taxon>
        <taxon>Desulfuromonadia</taxon>
        <taxon>Geobacterales</taxon>
        <taxon>Geobacteraceae</taxon>
        <taxon>Geotalea</taxon>
    </lineage>
</organism>
<reference evidence="8 9" key="1">
    <citation type="submission" date="2007-05" db="EMBL/GenBank/DDBJ databases">
        <title>Complete sequence of Geobacter uraniireducens Rf4.</title>
        <authorList>
            <consortium name="US DOE Joint Genome Institute"/>
            <person name="Copeland A."/>
            <person name="Lucas S."/>
            <person name="Lapidus A."/>
            <person name="Barry K."/>
            <person name="Detter J.C."/>
            <person name="Glavina del Rio T."/>
            <person name="Hammon N."/>
            <person name="Israni S."/>
            <person name="Dalin E."/>
            <person name="Tice H."/>
            <person name="Pitluck S."/>
            <person name="Chertkov O."/>
            <person name="Brettin T."/>
            <person name="Bruce D."/>
            <person name="Han C."/>
            <person name="Schmutz J."/>
            <person name="Larimer F."/>
            <person name="Land M."/>
            <person name="Hauser L."/>
            <person name="Kyrpides N."/>
            <person name="Mikhailova N."/>
            <person name="Shelobolina E."/>
            <person name="Aklujkar M."/>
            <person name="Lovley D."/>
            <person name="Richardson P."/>
        </authorList>
    </citation>
    <scope>NUCLEOTIDE SEQUENCE [LARGE SCALE GENOMIC DNA]</scope>
    <source>
        <strain evidence="8 9">Rf4</strain>
    </source>
</reference>
<dbReference type="KEGG" id="gur:Gura_3462"/>
<dbReference type="SFLD" id="SFLDS00029">
    <property type="entry name" value="Radical_SAM"/>
    <property type="match status" value="1"/>
</dbReference>
<keyword evidence="3" id="KW-0949">S-adenosyl-L-methionine</keyword>
<dbReference type="SFLD" id="SFLDG01083">
    <property type="entry name" value="Uncharacterised_Radical_SAM_Su"/>
    <property type="match status" value="1"/>
</dbReference>
<dbReference type="GO" id="GO:0051539">
    <property type="term" value="F:4 iron, 4 sulfur cluster binding"/>
    <property type="evidence" value="ECO:0007669"/>
    <property type="project" value="UniProtKB-KW"/>
</dbReference>
<evidence type="ECO:0000256" key="6">
    <source>
        <dbReference type="ARBA" id="ARBA00023014"/>
    </source>
</evidence>
<dbReference type="InterPro" id="IPR007197">
    <property type="entry name" value="rSAM"/>
</dbReference>
<accession>A5G750</accession>
<evidence type="ECO:0000256" key="2">
    <source>
        <dbReference type="ARBA" id="ARBA00022485"/>
    </source>
</evidence>
<evidence type="ECO:0000313" key="9">
    <source>
        <dbReference type="Proteomes" id="UP000006695"/>
    </source>
</evidence>
<keyword evidence="2" id="KW-0004">4Fe-4S</keyword>
<dbReference type="EMBL" id="CP000698">
    <property type="protein sequence ID" value="ABQ27618.1"/>
    <property type="molecule type" value="Genomic_DNA"/>
</dbReference>
<evidence type="ECO:0000259" key="7">
    <source>
        <dbReference type="PROSITE" id="PS51918"/>
    </source>
</evidence>
<keyword evidence="6" id="KW-0411">Iron-sulfur</keyword>
<keyword evidence="4" id="KW-0479">Metal-binding</keyword>
<dbReference type="SUPFAM" id="SSF102114">
    <property type="entry name" value="Radical SAM enzymes"/>
    <property type="match status" value="1"/>
</dbReference>
<dbReference type="InterPro" id="IPR006638">
    <property type="entry name" value="Elp3/MiaA/NifB-like_rSAM"/>
</dbReference>
<feature type="domain" description="Radical SAM core" evidence="7">
    <location>
        <begin position="11"/>
        <end position="244"/>
    </location>
</feature>
<keyword evidence="9" id="KW-1185">Reference proteome</keyword>
<sequence>MIVFGPVPSRRLGRSLGINNITPKVCTYSCVYCQVGRTIKTQVDRRAFYWPEEIAAEVENKVRVARENGEQIDYLTFVADGEPTLDINLAREIELLRPLGIRIAVITNASLIWRSDVAEALRKANWVSLKVDTVREDVWRKLNRPSPLLEFMDLLTGMIGFAKRYGGELATETMLVKGLNDAEEHLELLADFLMALKPAKAYLAIPTRPPAELWVKPPSEETVNRAFQILRRKVERVELLTGYEENAFACMGDVAEDLLAITAVHPMREEAVRELLAKAGGDWAVVKKLIDSGLLAETEYEGRKYYLQRFGKA</sequence>
<dbReference type="PANTHER" id="PTHR43787">
    <property type="entry name" value="FEMO COFACTOR BIOSYNTHESIS PROTEIN NIFB-RELATED"/>
    <property type="match status" value="1"/>
</dbReference>
<dbReference type="STRING" id="351605.Gura_3462"/>
<dbReference type="OrthoDB" id="9800840at2"/>
<dbReference type="GO" id="GO:0046872">
    <property type="term" value="F:metal ion binding"/>
    <property type="evidence" value="ECO:0007669"/>
    <property type="project" value="UniProtKB-KW"/>
</dbReference>
<dbReference type="PROSITE" id="PS51918">
    <property type="entry name" value="RADICAL_SAM"/>
    <property type="match status" value="1"/>
</dbReference>
<name>A5G750_GEOUR</name>
<evidence type="ECO:0000256" key="5">
    <source>
        <dbReference type="ARBA" id="ARBA00023004"/>
    </source>
</evidence>
<gene>
    <name evidence="8" type="ordered locus">Gura_3462</name>
</gene>
<dbReference type="HOGENOM" id="CLU_058377_0_0_7"/>
<protein>
    <submittedName>
        <fullName evidence="8">Radical SAM domain protein</fullName>
    </submittedName>
</protein>
<evidence type="ECO:0000256" key="4">
    <source>
        <dbReference type="ARBA" id="ARBA00022723"/>
    </source>
</evidence>
<comment type="cofactor">
    <cofactor evidence="1">
        <name>[4Fe-4S] cluster</name>
        <dbReference type="ChEBI" id="CHEBI:49883"/>
    </cofactor>
</comment>
<evidence type="ECO:0000256" key="1">
    <source>
        <dbReference type="ARBA" id="ARBA00001966"/>
    </source>
</evidence>
<dbReference type="InterPro" id="IPR058240">
    <property type="entry name" value="rSAM_sf"/>
</dbReference>